<evidence type="ECO:0000313" key="2">
    <source>
        <dbReference type="EMBL" id="KAK3263047.1"/>
    </source>
</evidence>
<keyword evidence="3" id="KW-1185">Reference proteome</keyword>
<proteinExistence type="predicted"/>
<dbReference type="InterPro" id="IPR014756">
    <property type="entry name" value="Ig_E-set"/>
</dbReference>
<reference evidence="2 3" key="1">
    <citation type="journal article" date="2015" name="Genome Biol. Evol.">
        <title>Comparative Genomics of a Bacterivorous Green Alga Reveals Evolutionary Causalities and Consequences of Phago-Mixotrophic Mode of Nutrition.</title>
        <authorList>
            <person name="Burns J.A."/>
            <person name="Paasch A."/>
            <person name="Narechania A."/>
            <person name="Kim E."/>
        </authorList>
    </citation>
    <scope>NUCLEOTIDE SEQUENCE [LARGE SCALE GENOMIC DNA]</scope>
    <source>
        <strain evidence="2 3">PLY_AMNH</strain>
    </source>
</reference>
<dbReference type="InterPro" id="IPR014752">
    <property type="entry name" value="Arrestin-like_C"/>
</dbReference>
<feature type="non-terminal residue" evidence="2">
    <location>
        <position position="1"/>
    </location>
</feature>
<dbReference type="EMBL" id="LGRX02015772">
    <property type="protein sequence ID" value="KAK3263047.1"/>
    <property type="molecule type" value="Genomic_DNA"/>
</dbReference>
<evidence type="ECO:0000313" key="3">
    <source>
        <dbReference type="Proteomes" id="UP001190700"/>
    </source>
</evidence>
<comment type="caution">
    <text evidence="2">The sequence shown here is derived from an EMBL/GenBank/DDBJ whole genome shotgun (WGS) entry which is preliminary data.</text>
</comment>
<dbReference type="InterPro" id="IPR011022">
    <property type="entry name" value="Arrestin_C-like"/>
</dbReference>
<protein>
    <recommendedName>
        <fullName evidence="1">Arrestin C-terminal-like domain-containing protein</fullName>
    </recommendedName>
</protein>
<dbReference type="SUPFAM" id="SSF81296">
    <property type="entry name" value="E set domains"/>
    <property type="match status" value="1"/>
</dbReference>
<evidence type="ECO:0000259" key="1">
    <source>
        <dbReference type="Pfam" id="PF02752"/>
    </source>
</evidence>
<sequence>SVLVGHPQRPNVRQNFAKQEFRIVASVQRRHMNKLVNIAQCEVPQIIFVRACSESPSSAPLSVSSTASCWQKITRCVNGVLQITVTLEKPCFRFGEMTSIVLDVSNASAVQVSTFTIKLNQVVRFGKSSRERGWRSRGIKLLWLEKTVQDMRYLGVETFQEHENFVYPVSLSATASGMSDGMSGALGFLGGALDALGALGSARASIFEVSYHILVQAWEKESEVARVQVPIEIYLPAAQPSLECATHPLEREVQDPAVGGAQA</sequence>
<gene>
    <name evidence="2" type="ORF">CYMTET_28127</name>
</gene>
<name>A0AAE0FNF7_9CHLO</name>
<dbReference type="Pfam" id="PF02752">
    <property type="entry name" value="Arrestin_C"/>
    <property type="match status" value="1"/>
</dbReference>
<dbReference type="Gene3D" id="2.60.40.640">
    <property type="match status" value="1"/>
</dbReference>
<feature type="domain" description="Arrestin C-terminal-like" evidence="1">
    <location>
        <begin position="79"/>
        <end position="234"/>
    </location>
</feature>
<dbReference type="Proteomes" id="UP001190700">
    <property type="component" value="Unassembled WGS sequence"/>
</dbReference>
<organism evidence="2 3">
    <name type="scientific">Cymbomonas tetramitiformis</name>
    <dbReference type="NCBI Taxonomy" id="36881"/>
    <lineage>
        <taxon>Eukaryota</taxon>
        <taxon>Viridiplantae</taxon>
        <taxon>Chlorophyta</taxon>
        <taxon>Pyramimonadophyceae</taxon>
        <taxon>Pyramimonadales</taxon>
        <taxon>Pyramimonadaceae</taxon>
        <taxon>Cymbomonas</taxon>
    </lineage>
</organism>
<accession>A0AAE0FNF7</accession>
<dbReference type="AlphaFoldDB" id="A0AAE0FNF7"/>